<evidence type="ECO:0000313" key="2">
    <source>
        <dbReference type="EMBL" id="OCK84012.1"/>
    </source>
</evidence>
<dbReference type="AlphaFoldDB" id="A0A8E2EHD3"/>
<reference evidence="2 3" key="1">
    <citation type="journal article" date="2016" name="Nat. Commun.">
        <title>Ectomycorrhizal ecology is imprinted in the genome of the dominant symbiotic fungus Cenococcum geophilum.</title>
        <authorList>
            <consortium name="DOE Joint Genome Institute"/>
            <person name="Peter M."/>
            <person name="Kohler A."/>
            <person name="Ohm R.A."/>
            <person name="Kuo A."/>
            <person name="Krutzmann J."/>
            <person name="Morin E."/>
            <person name="Arend M."/>
            <person name="Barry K.W."/>
            <person name="Binder M."/>
            <person name="Choi C."/>
            <person name="Clum A."/>
            <person name="Copeland A."/>
            <person name="Grisel N."/>
            <person name="Haridas S."/>
            <person name="Kipfer T."/>
            <person name="LaButti K."/>
            <person name="Lindquist E."/>
            <person name="Lipzen A."/>
            <person name="Maire R."/>
            <person name="Meier B."/>
            <person name="Mihaltcheva S."/>
            <person name="Molinier V."/>
            <person name="Murat C."/>
            <person name="Poggeler S."/>
            <person name="Quandt C.A."/>
            <person name="Sperisen C."/>
            <person name="Tritt A."/>
            <person name="Tisserant E."/>
            <person name="Crous P.W."/>
            <person name="Henrissat B."/>
            <person name="Nehls U."/>
            <person name="Egli S."/>
            <person name="Spatafora J.W."/>
            <person name="Grigoriev I.V."/>
            <person name="Martin F.M."/>
        </authorList>
    </citation>
    <scope>NUCLEOTIDE SEQUENCE [LARGE SCALE GENOMIC DNA]</scope>
    <source>
        <strain evidence="2 3">CBS 459.81</strain>
    </source>
</reference>
<proteinExistence type="predicted"/>
<accession>A0A8E2EHD3</accession>
<sequence length="761" mass="85936">MRVQASSVEDLAVWAFVETYYPVYTENPSYKDGKFISAPIRIDEAHATGYWMFDRHGPKMDDEVAFAQGYVNPEQVLRAAEAGMPNTECIQLRWISSSRNRIDDQVARVGTALQHLHWITRRRAQLGLPPLAPGMLPMYPIDVVAHSDNRRRRRPVALRNHTPEAIVIQGSDNESDGNAQSSSDVETAEEADQRKAVQGLEDAMKAQGIYFSSDFEGWPDRLRMDQLQSPLTDQSEFGLFNDTFFTLEDLNFDVQGNEDETFLGSFSEFDFEGIMKGERIVQVPEPPDHMLYVHDMSEIERTSQENDSAVRSSFEETIDEDWARVLTMRAYAMQIQPSYSPAEDSKASAYQQKGFATENLPATMGDIKEDDEQRSLKPRELPVPRTEAVQLQTAPPSPILSYDRASPDSEDSFRGLGPRLGELLKHAQQANSDSRSQPPDGRLTTQSPVPAYGRYPLQQSNEKIYTHSATAEVQDAPFSPNMPYGGTPTKYNLEELDPNLQSPLQLSEQAATDPGPPEVRYADSLRQSNKGVDPKFQELLQQATNAPKDLHTPKSEIKHDYSIQVLSFLDEENQSEQIQQNYASLCVHSDISRQFSTSSFRASRYSDHGMNMMRKNEDVENCRYESIQMNIDDEPFYLSGNPLEDQELGRITDQLVAPYLPTSSTGAFLPTLDLSYCQYELRFPMSEQFAFHENVEHQYLDLPPNDWPHPINLFTTEIACVECGKEDGHAGGCFIGGRIEPWSYSCEELGCAQDCSLRKLA</sequence>
<feature type="compositionally biased region" description="Polar residues" evidence="1">
    <location>
        <begin position="170"/>
        <end position="185"/>
    </location>
</feature>
<gene>
    <name evidence="2" type="ORF">K432DRAFT_440417</name>
</gene>
<feature type="region of interest" description="Disordered" evidence="1">
    <location>
        <begin position="155"/>
        <end position="196"/>
    </location>
</feature>
<feature type="compositionally biased region" description="Basic and acidic residues" evidence="1">
    <location>
        <begin position="371"/>
        <end position="382"/>
    </location>
</feature>
<feature type="region of interest" description="Disordered" evidence="1">
    <location>
        <begin position="356"/>
        <end position="454"/>
    </location>
</feature>
<keyword evidence="3" id="KW-1185">Reference proteome</keyword>
<feature type="compositionally biased region" description="Polar residues" evidence="1">
    <location>
        <begin position="428"/>
        <end position="448"/>
    </location>
</feature>
<dbReference type="Proteomes" id="UP000250266">
    <property type="component" value="Unassembled WGS sequence"/>
</dbReference>
<evidence type="ECO:0000256" key="1">
    <source>
        <dbReference type="SAM" id="MobiDB-lite"/>
    </source>
</evidence>
<evidence type="ECO:0000313" key="3">
    <source>
        <dbReference type="Proteomes" id="UP000250266"/>
    </source>
</evidence>
<organism evidence="2 3">
    <name type="scientific">Lepidopterella palustris CBS 459.81</name>
    <dbReference type="NCBI Taxonomy" id="1314670"/>
    <lineage>
        <taxon>Eukaryota</taxon>
        <taxon>Fungi</taxon>
        <taxon>Dikarya</taxon>
        <taxon>Ascomycota</taxon>
        <taxon>Pezizomycotina</taxon>
        <taxon>Dothideomycetes</taxon>
        <taxon>Pleosporomycetidae</taxon>
        <taxon>Mytilinidiales</taxon>
        <taxon>Argynnaceae</taxon>
        <taxon>Lepidopterella</taxon>
    </lineage>
</organism>
<protein>
    <submittedName>
        <fullName evidence="2">Uncharacterized protein</fullName>
    </submittedName>
</protein>
<name>A0A8E2EHD3_9PEZI</name>
<dbReference type="EMBL" id="KV744847">
    <property type="protein sequence ID" value="OCK84012.1"/>
    <property type="molecule type" value="Genomic_DNA"/>
</dbReference>